<dbReference type="Gene3D" id="3.30.565.10">
    <property type="entry name" value="Histidine kinase-like ATPase, C-terminal domain"/>
    <property type="match status" value="1"/>
</dbReference>
<keyword evidence="8 11" id="KW-1133">Transmembrane helix</keyword>
<comment type="subcellular location">
    <subcellularLocation>
        <location evidence="2">Membrane</location>
    </subcellularLocation>
</comment>
<dbReference type="InterPro" id="IPR050428">
    <property type="entry name" value="TCS_sensor_his_kinase"/>
</dbReference>
<evidence type="ECO:0000259" key="13">
    <source>
        <dbReference type="PROSITE" id="PS50885"/>
    </source>
</evidence>
<dbReference type="SUPFAM" id="SSF47384">
    <property type="entry name" value="Homodimeric domain of signal transducing histidine kinase"/>
    <property type="match status" value="1"/>
</dbReference>
<reference evidence="14 15" key="1">
    <citation type="journal article" date="2017" name="DNA Res.">
        <title>Complete genome sequence and expression profile of the commercial lytic enzyme producer Lysobacter enzymogenes M497-1.</title>
        <authorList>
            <person name="Takami H."/>
            <person name="Toyoda A."/>
            <person name="Uchiyama I."/>
            <person name="Itoh T."/>
            <person name="Takaki Y."/>
            <person name="Arai W."/>
            <person name="Nishi S."/>
            <person name="Kawai M."/>
            <person name="Shinya K."/>
            <person name="Ikeda H."/>
        </authorList>
    </citation>
    <scope>NUCLEOTIDE SEQUENCE [LARGE SCALE GENOMIC DNA]</scope>
    <source>
        <strain evidence="14 15">M497-1</strain>
    </source>
</reference>
<keyword evidence="7 14" id="KW-0418">Kinase</keyword>
<dbReference type="GO" id="GO:0005886">
    <property type="term" value="C:plasma membrane"/>
    <property type="evidence" value="ECO:0007669"/>
    <property type="project" value="TreeGrafter"/>
</dbReference>
<accession>A0AAU9B0P1</accession>
<evidence type="ECO:0000256" key="6">
    <source>
        <dbReference type="ARBA" id="ARBA00022692"/>
    </source>
</evidence>
<dbReference type="Pfam" id="PF02518">
    <property type="entry name" value="HATPase_c"/>
    <property type="match status" value="1"/>
</dbReference>
<dbReference type="GeneID" id="83066134"/>
<organism evidence="14 15">
    <name type="scientific">Lysobacter enzymogenes</name>
    <dbReference type="NCBI Taxonomy" id="69"/>
    <lineage>
        <taxon>Bacteria</taxon>
        <taxon>Pseudomonadati</taxon>
        <taxon>Pseudomonadota</taxon>
        <taxon>Gammaproteobacteria</taxon>
        <taxon>Lysobacterales</taxon>
        <taxon>Lysobacteraceae</taxon>
        <taxon>Lysobacter</taxon>
    </lineage>
</organism>
<dbReference type="InterPro" id="IPR004358">
    <property type="entry name" value="Sig_transdc_His_kin-like_C"/>
</dbReference>
<comment type="catalytic activity">
    <reaction evidence="1">
        <text>ATP + protein L-histidine = ADP + protein N-phospho-L-histidine.</text>
        <dbReference type="EC" id="2.7.13.3"/>
    </reaction>
</comment>
<keyword evidence="10 11" id="KW-0472">Membrane</keyword>
<dbReference type="InterPro" id="IPR003594">
    <property type="entry name" value="HATPase_dom"/>
</dbReference>
<sequence>MLERLSLRQRLLLWLLPSTAALTLAWIVGTYAVAQHFVGRVYDWALEDTARTLAGQVRVERGTATVNLPAPALRMLEFDEFDQIYFSVTDPQGRQLAGNQSLPSPPGRGDDGPRVRFYLDTVDGTPLRLVQYRMRGDGSVAIYVRVAETLHKRKNLAREMMVYMLGSQLLFLAGIVFLVWYGVGRGIAPLNRVRDAIARRTHEDLSPLDERGLPSEVQQQVHVINELMARLAHTLSMQRNFVADATHQLRTPIAVLRTQAELAQRAHDGEALRALLAQMDAATLRLSRLATQLLSLSRAELGRAEALSLADLDVAELVEDCVAALVPAALAKRIELRVAIAADLPRLHADRQLLHELLANLIDNAIRYTPPGGRIEVEAQRRGDALRLAVSDDGPGIPEAERERVVERFRRGSKADSEGSGLGLAIAREIAALHGGALTLESSAHASGLRASVELPLARD</sequence>
<dbReference type="RefSeq" id="WP_074870834.1">
    <property type="nucleotide sequence ID" value="NZ_AP014940.1"/>
</dbReference>
<dbReference type="InterPro" id="IPR013727">
    <property type="entry name" value="2CSK_N"/>
</dbReference>
<dbReference type="InterPro" id="IPR005467">
    <property type="entry name" value="His_kinase_dom"/>
</dbReference>
<keyword evidence="4" id="KW-0597">Phosphoprotein</keyword>
<dbReference type="PRINTS" id="PR00344">
    <property type="entry name" value="BCTRLSENSOR"/>
</dbReference>
<feature type="transmembrane region" description="Helical" evidence="11">
    <location>
        <begin position="12"/>
        <end position="34"/>
    </location>
</feature>
<dbReference type="Gene3D" id="1.10.287.130">
    <property type="match status" value="1"/>
</dbReference>
<evidence type="ECO:0000256" key="1">
    <source>
        <dbReference type="ARBA" id="ARBA00000085"/>
    </source>
</evidence>
<protein>
    <recommendedName>
        <fullName evidence="3">histidine kinase</fullName>
        <ecNumber evidence="3">2.7.13.3</ecNumber>
    </recommendedName>
</protein>
<evidence type="ECO:0000313" key="14">
    <source>
        <dbReference type="EMBL" id="BAV99830.1"/>
    </source>
</evidence>
<evidence type="ECO:0000256" key="11">
    <source>
        <dbReference type="SAM" id="Phobius"/>
    </source>
</evidence>
<dbReference type="InterPro" id="IPR036097">
    <property type="entry name" value="HisK_dim/P_sf"/>
</dbReference>
<evidence type="ECO:0000256" key="5">
    <source>
        <dbReference type="ARBA" id="ARBA00022679"/>
    </source>
</evidence>
<dbReference type="Pfam" id="PF00512">
    <property type="entry name" value="HisKA"/>
    <property type="match status" value="1"/>
</dbReference>
<evidence type="ECO:0000256" key="9">
    <source>
        <dbReference type="ARBA" id="ARBA00023012"/>
    </source>
</evidence>
<dbReference type="SMART" id="SM00388">
    <property type="entry name" value="HisKA"/>
    <property type="match status" value="1"/>
</dbReference>
<evidence type="ECO:0000256" key="2">
    <source>
        <dbReference type="ARBA" id="ARBA00004370"/>
    </source>
</evidence>
<dbReference type="CDD" id="cd00082">
    <property type="entry name" value="HisKA"/>
    <property type="match status" value="1"/>
</dbReference>
<dbReference type="Proteomes" id="UP000218824">
    <property type="component" value="Chromosome"/>
</dbReference>
<evidence type="ECO:0000256" key="3">
    <source>
        <dbReference type="ARBA" id="ARBA00012438"/>
    </source>
</evidence>
<keyword evidence="5" id="KW-0808">Transferase</keyword>
<dbReference type="CDD" id="cd00075">
    <property type="entry name" value="HATPase"/>
    <property type="match status" value="1"/>
</dbReference>
<keyword evidence="6 11" id="KW-0812">Transmembrane</keyword>
<dbReference type="PANTHER" id="PTHR45436">
    <property type="entry name" value="SENSOR HISTIDINE KINASE YKOH"/>
    <property type="match status" value="1"/>
</dbReference>
<dbReference type="GO" id="GO:0000155">
    <property type="term" value="F:phosphorelay sensor kinase activity"/>
    <property type="evidence" value="ECO:0007669"/>
    <property type="project" value="InterPro"/>
</dbReference>
<dbReference type="SUPFAM" id="SSF55874">
    <property type="entry name" value="ATPase domain of HSP90 chaperone/DNA topoisomerase II/histidine kinase"/>
    <property type="match status" value="1"/>
</dbReference>
<dbReference type="EMBL" id="AP014940">
    <property type="protein sequence ID" value="BAV99830.1"/>
    <property type="molecule type" value="Genomic_DNA"/>
</dbReference>
<evidence type="ECO:0000256" key="10">
    <source>
        <dbReference type="ARBA" id="ARBA00023136"/>
    </source>
</evidence>
<keyword evidence="9" id="KW-0902">Two-component regulatory system</keyword>
<dbReference type="EC" id="2.7.13.3" evidence="3"/>
<gene>
    <name evidence="14" type="ORF">LEN_4343</name>
</gene>
<evidence type="ECO:0000313" key="15">
    <source>
        <dbReference type="Proteomes" id="UP000218824"/>
    </source>
</evidence>
<dbReference type="PANTHER" id="PTHR45436:SF1">
    <property type="entry name" value="SENSOR PROTEIN QSEC"/>
    <property type="match status" value="1"/>
</dbReference>
<dbReference type="Pfam" id="PF08521">
    <property type="entry name" value="2CSK_N"/>
    <property type="match status" value="1"/>
</dbReference>
<feature type="domain" description="Histidine kinase" evidence="12">
    <location>
        <begin position="244"/>
        <end position="459"/>
    </location>
</feature>
<name>A0AAU9B0P1_LYSEN</name>
<dbReference type="KEGG" id="lem:LEN_4343"/>
<evidence type="ECO:0000256" key="8">
    <source>
        <dbReference type="ARBA" id="ARBA00022989"/>
    </source>
</evidence>
<dbReference type="PROSITE" id="PS50885">
    <property type="entry name" value="HAMP"/>
    <property type="match status" value="1"/>
</dbReference>
<feature type="domain" description="HAMP" evidence="13">
    <location>
        <begin position="184"/>
        <end position="236"/>
    </location>
</feature>
<evidence type="ECO:0000256" key="4">
    <source>
        <dbReference type="ARBA" id="ARBA00022553"/>
    </source>
</evidence>
<proteinExistence type="predicted"/>
<dbReference type="InterPro" id="IPR003661">
    <property type="entry name" value="HisK_dim/P_dom"/>
</dbReference>
<dbReference type="InterPro" id="IPR036890">
    <property type="entry name" value="HATPase_C_sf"/>
</dbReference>
<evidence type="ECO:0000259" key="12">
    <source>
        <dbReference type="PROSITE" id="PS50109"/>
    </source>
</evidence>
<dbReference type="PROSITE" id="PS50109">
    <property type="entry name" value="HIS_KIN"/>
    <property type="match status" value="1"/>
</dbReference>
<evidence type="ECO:0000256" key="7">
    <source>
        <dbReference type="ARBA" id="ARBA00022777"/>
    </source>
</evidence>
<dbReference type="SMART" id="SM00387">
    <property type="entry name" value="HATPase_c"/>
    <property type="match status" value="1"/>
</dbReference>
<dbReference type="InterPro" id="IPR003660">
    <property type="entry name" value="HAMP_dom"/>
</dbReference>
<feature type="transmembrane region" description="Helical" evidence="11">
    <location>
        <begin position="162"/>
        <end position="183"/>
    </location>
</feature>
<dbReference type="AlphaFoldDB" id="A0AAU9B0P1"/>